<comment type="subcellular location">
    <subcellularLocation>
        <location evidence="7">Cytoplasm</location>
    </subcellularLocation>
</comment>
<name>A0A212KYY4_9BACT</name>
<dbReference type="Gene3D" id="1.10.40.30">
    <property type="entry name" value="Fumarase/aspartase (C-terminal domain)"/>
    <property type="match status" value="1"/>
</dbReference>
<dbReference type="GO" id="GO:0042450">
    <property type="term" value="P:L-arginine biosynthetic process via ornithine"/>
    <property type="evidence" value="ECO:0007669"/>
    <property type="project" value="UniProtKB-UniRule"/>
</dbReference>
<dbReference type="GO" id="GO:0005829">
    <property type="term" value="C:cytosol"/>
    <property type="evidence" value="ECO:0007669"/>
    <property type="project" value="TreeGrafter"/>
</dbReference>
<dbReference type="CDD" id="cd01359">
    <property type="entry name" value="Argininosuccinate_lyase"/>
    <property type="match status" value="1"/>
</dbReference>
<keyword evidence="5 7" id="KW-0028">Amino-acid biosynthesis</keyword>
<accession>A0A212KYY4</accession>
<dbReference type="NCBIfam" id="TIGR00838">
    <property type="entry name" value="argH"/>
    <property type="match status" value="1"/>
</dbReference>
<dbReference type="UniPathway" id="UPA00068">
    <property type="reaction ID" value="UER00114"/>
</dbReference>
<evidence type="ECO:0000313" key="10">
    <source>
        <dbReference type="EMBL" id="SCM70521.1"/>
    </source>
</evidence>
<feature type="domain" description="Argininosuccinate lyase C-terminal" evidence="9">
    <location>
        <begin position="366"/>
        <end position="433"/>
    </location>
</feature>
<dbReference type="InterPro" id="IPR029419">
    <property type="entry name" value="Arg_succ_lyase_C"/>
</dbReference>
<dbReference type="PANTHER" id="PTHR43814">
    <property type="entry name" value="ARGININOSUCCINATE LYASE"/>
    <property type="match status" value="1"/>
</dbReference>
<dbReference type="InterPro" id="IPR008948">
    <property type="entry name" value="L-Aspartase-like"/>
</dbReference>
<keyword evidence="6 7" id="KW-0456">Lyase</keyword>
<evidence type="ECO:0000256" key="5">
    <source>
        <dbReference type="ARBA" id="ARBA00022605"/>
    </source>
</evidence>
<dbReference type="InterPro" id="IPR020557">
    <property type="entry name" value="Fumarate_lyase_CS"/>
</dbReference>
<dbReference type="PRINTS" id="PR00145">
    <property type="entry name" value="ARGSUCLYASE"/>
</dbReference>
<dbReference type="InterPro" id="IPR022761">
    <property type="entry name" value="Fumarate_lyase_N"/>
</dbReference>
<dbReference type="SUPFAM" id="SSF48557">
    <property type="entry name" value="L-aspartase-like"/>
    <property type="match status" value="1"/>
</dbReference>
<organism evidence="10">
    <name type="scientific">uncultured Desulfovibrio sp</name>
    <dbReference type="NCBI Taxonomy" id="167968"/>
    <lineage>
        <taxon>Bacteria</taxon>
        <taxon>Pseudomonadati</taxon>
        <taxon>Thermodesulfobacteriota</taxon>
        <taxon>Desulfovibrionia</taxon>
        <taxon>Desulfovibrionales</taxon>
        <taxon>Desulfovibrionaceae</taxon>
        <taxon>Desulfovibrio</taxon>
        <taxon>environmental samples</taxon>
    </lineage>
</organism>
<dbReference type="EC" id="4.3.2.1" evidence="3 7"/>
<comment type="pathway">
    <text evidence="2 7">Amino-acid biosynthesis; L-arginine biosynthesis; L-arginine from L-ornithine and carbamoyl phosphate: step 3/3.</text>
</comment>
<evidence type="ECO:0000256" key="6">
    <source>
        <dbReference type="ARBA" id="ARBA00023239"/>
    </source>
</evidence>
<evidence type="ECO:0000259" key="9">
    <source>
        <dbReference type="Pfam" id="PF14698"/>
    </source>
</evidence>
<evidence type="ECO:0000256" key="4">
    <source>
        <dbReference type="ARBA" id="ARBA00022571"/>
    </source>
</evidence>
<keyword evidence="7" id="KW-0963">Cytoplasm</keyword>
<dbReference type="FunFam" id="1.20.200.10:FF:000015">
    <property type="entry name" value="argininosuccinate lyase isoform X2"/>
    <property type="match status" value="1"/>
</dbReference>
<sequence length="466" mass="51565">MKTNQSWGGRFAEGPKEAVAQYTDSQSYDRALYAQDIRASQAHARMLGRQGIIPPGEAQLLVEGLDRVREEIRSGNFVWKPELEDVHMNIEARLTEIMGNVGKKLHTGRSRNDQVGLSFRLFVADRLETWRQRAAGLCAVLLQRATEHTADILPGYTHMQPAQPVSLAHHLLAYAWMFRRDAMRMADCLDRVRISPLGAAALAGTTYPLDPQSVAEDVGFSSVYTNSMDAVSDRDFVLEALFCGSTIMMHLSRLCEEIILWANPGFGFVRLPDSYSTGSSIMPQKKNPDVAELMRGKTGRVYGSLMSLLTIMKGLPLAYNRDMQEDKEGFLDADNTVEASLRLMAGMMEELRFRTDRMREACKAGFLNATELADYLVGKGLPFREAHHVTGQCVAAAESQGKGLEDLTLAEMQALEPRIEEDVYAILDYAAAVRRRETPGGTGPQSIAAQVAQLRTWLAGMGGKAI</sequence>
<evidence type="ECO:0000256" key="2">
    <source>
        <dbReference type="ARBA" id="ARBA00004941"/>
    </source>
</evidence>
<dbReference type="FunFam" id="1.10.40.30:FF:000001">
    <property type="entry name" value="Argininosuccinate lyase"/>
    <property type="match status" value="1"/>
</dbReference>
<dbReference type="Gene3D" id="1.10.275.10">
    <property type="entry name" value="Fumarase/aspartase (N-terminal domain)"/>
    <property type="match status" value="1"/>
</dbReference>
<feature type="domain" description="Fumarate lyase N-terminal" evidence="8">
    <location>
        <begin position="16"/>
        <end position="303"/>
    </location>
</feature>
<dbReference type="EMBL" id="FMJC01000001">
    <property type="protein sequence ID" value="SCM70521.1"/>
    <property type="molecule type" value="Genomic_DNA"/>
</dbReference>
<reference evidence="10" key="1">
    <citation type="submission" date="2016-08" db="EMBL/GenBank/DDBJ databases">
        <authorList>
            <person name="Seilhamer J.J."/>
        </authorList>
    </citation>
    <scope>NUCLEOTIDE SEQUENCE</scope>
    <source>
        <strain evidence="10">86-1</strain>
    </source>
</reference>
<proteinExistence type="inferred from homology"/>
<dbReference type="PRINTS" id="PR00149">
    <property type="entry name" value="FUMRATELYASE"/>
</dbReference>
<evidence type="ECO:0000256" key="1">
    <source>
        <dbReference type="ARBA" id="ARBA00000985"/>
    </source>
</evidence>
<protein>
    <recommendedName>
        <fullName evidence="3 7">Argininosuccinate lyase</fullName>
        <shortName evidence="7">ASAL</shortName>
        <ecNumber evidence="3 7">4.3.2.1</ecNumber>
    </recommendedName>
    <alternativeName>
        <fullName evidence="7">Arginosuccinase</fullName>
    </alternativeName>
</protein>
<evidence type="ECO:0000256" key="7">
    <source>
        <dbReference type="HAMAP-Rule" id="MF_00006"/>
    </source>
</evidence>
<dbReference type="InterPro" id="IPR000362">
    <property type="entry name" value="Fumarate_lyase_fam"/>
</dbReference>
<keyword evidence="4 7" id="KW-0055">Arginine biosynthesis</keyword>
<evidence type="ECO:0000256" key="3">
    <source>
        <dbReference type="ARBA" id="ARBA00012338"/>
    </source>
</evidence>
<evidence type="ECO:0000259" key="8">
    <source>
        <dbReference type="Pfam" id="PF00206"/>
    </source>
</evidence>
<dbReference type="InterPro" id="IPR009049">
    <property type="entry name" value="Argininosuccinate_lyase"/>
</dbReference>
<dbReference type="GO" id="GO:0004056">
    <property type="term" value="F:argininosuccinate lyase activity"/>
    <property type="evidence" value="ECO:0007669"/>
    <property type="project" value="UniProtKB-UniRule"/>
</dbReference>
<dbReference type="InterPro" id="IPR024083">
    <property type="entry name" value="Fumarase/histidase_N"/>
</dbReference>
<gene>
    <name evidence="7 10" type="primary">argH</name>
    <name evidence="10" type="ORF">KL86DES1_10459</name>
</gene>
<comment type="similarity">
    <text evidence="7">Belongs to the lyase 1 family. Argininosuccinate lyase subfamily.</text>
</comment>
<dbReference type="HAMAP" id="MF_00006">
    <property type="entry name" value="Arg_succ_lyase"/>
    <property type="match status" value="1"/>
</dbReference>
<comment type="catalytic activity">
    <reaction evidence="1 7">
        <text>2-(N(omega)-L-arginino)succinate = fumarate + L-arginine</text>
        <dbReference type="Rhea" id="RHEA:24020"/>
        <dbReference type="ChEBI" id="CHEBI:29806"/>
        <dbReference type="ChEBI" id="CHEBI:32682"/>
        <dbReference type="ChEBI" id="CHEBI:57472"/>
        <dbReference type="EC" id="4.3.2.1"/>
    </reaction>
</comment>
<dbReference type="PANTHER" id="PTHR43814:SF1">
    <property type="entry name" value="ARGININOSUCCINATE LYASE"/>
    <property type="match status" value="1"/>
</dbReference>
<dbReference type="AlphaFoldDB" id="A0A212KYY4"/>
<dbReference type="RefSeq" id="WP_179979337.1">
    <property type="nucleotide sequence ID" value="NZ_LT608333.1"/>
</dbReference>
<dbReference type="Pfam" id="PF14698">
    <property type="entry name" value="ASL_C2"/>
    <property type="match status" value="1"/>
</dbReference>
<dbReference type="PROSITE" id="PS00163">
    <property type="entry name" value="FUMARATE_LYASES"/>
    <property type="match status" value="1"/>
</dbReference>
<dbReference type="Gene3D" id="1.20.200.10">
    <property type="entry name" value="Fumarase/aspartase (Central domain)"/>
    <property type="match status" value="1"/>
</dbReference>
<dbReference type="Pfam" id="PF00206">
    <property type="entry name" value="Lyase_1"/>
    <property type="match status" value="1"/>
</dbReference>